<feature type="domain" description="HMA" evidence="9">
    <location>
        <begin position="447"/>
        <end position="510"/>
    </location>
</feature>
<dbReference type="InterPro" id="IPR027417">
    <property type="entry name" value="P-loop_NTPase"/>
</dbReference>
<feature type="domain" description="Tr-type G" evidence="10">
    <location>
        <begin position="64"/>
        <end position="260"/>
    </location>
</feature>
<dbReference type="InterPro" id="IPR004160">
    <property type="entry name" value="Transl_elong_EFTu/EF1A_C"/>
</dbReference>
<dbReference type="Gene3D" id="2.40.30.10">
    <property type="entry name" value="Translation factors"/>
    <property type="match status" value="2"/>
</dbReference>
<dbReference type="CDD" id="cd01884">
    <property type="entry name" value="EF_Tu"/>
    <property type="match status" value="1"/>
</dbReference>
<dbReference type="PANTHER" id="PTHR43721:SF23">
    <property type="entry name" value="ELONGATION FACTOR TU"/>
    <property type="match status" value="1"/>
</dbReference>
<dbReference type="CDD" id="cd03697">
    <property type="entry name" value="EFTU_II"/>
    <property type="match status" value="1"/>
</dbReference>
<evidence type="ECO:0000256" key="7">
    <source>
        <dbReference type="ARBA" id="ARBA00023134"/>
    </source>
</evidence>
<dbReference type="InterPro" id="IPR004161">
    <property type="entry name" value="EFTu-like_2"/>
</dbReference>
<dbReference type="Pfam" id="PF03143">
    <property type="entry name" value="GTP_EFTU_D3"/>
    <property type="match status" value="1"/>
</dbReference>
<dbReference type="PROSITE" id="PS00301">
    <property type="entry name" value="G_TR_1"/>
    <property type="match status" value="1"/>
</dbReference>
<evidence type="ECO:0000259" key="10">
    <source>
        <dbReference type="PROSITE" id="PS51722"/>
    </source>
</evidence>
<comment type="similarity">
    <text evidence="3">Belongs to the TRAFAC class translation factor GTPase superfamily. Classic translation factor GTPase family. EF-Tu/EF-1A subfamily.</text>
</comment>
<dbReference type="CDD" id="cd03707">
    <property type="entry name" value="EFTU_III"/>
    <property type="match status" value="1"/>
</dbReference>
<proteinExistence type="inferred from homology"/>
<dbReference type="InterPro" id="IPR009000">
    <property type="entry name" value="Transl_B-barrel_sf"/>
</dbReference>
<keyword evidence="7" id="KW-0342">GTP-binding</keyword>
<evidence type="ECO:0000256" key="8">
    <source>
        <dbReference type="RuleBase" id="RU004061"/>
    </source>
</evidence>
<gene>
    <name evidence="11" type="ORF">HAX54_050732</name>
</gene>
<evidence type="ECO:0000313" key="11">
    <source>
        <dbReference type="EMBL" id="MCD7463494.1"/>
    </source>
</evidence>
<keyword evidence="6" id="KW-0648">Protein biosynthesis</keyword>
<dbReference type="InterPro" id="IPR033720">
    <property type="entry name" value="EFTU_2"/>
</dbReference>
<dbReference type="SUPFAM" id="SSF52540">
    <property type="entry name" value="P-loop containing nucleoside triphosphate hydrolases"/>
    <property type="match status" value="1"/>
</dbReference>
<dbReference type="InterPro" id="IPR004541">
    <property type="entry name" value="Transl_elong_EFTu/EF1A_bac/org"/>
</dbReference>
<evidence type="ECO:0000259" key="9">
    <source>
        <dbReference type="PROSITE" id="PS50846"/>
    </source>
</evidence>
<dbReference type="NCBIfam" id="NF009373">
    <property type="entry name" value="PRK12736.1"/>
    <property type="match status" value="1"/>
</dbReference>
<evidence type="ECO:0000256" key="2">
    <source>
        <dbReference type="ARBA" id="ARBA00004170"/>
    </source>
</evidence>
<dbReference type="Pfam" id="PF00009">
    <property type="entry name" value="GTP_EFTU"/>
    <property type="match status" value="1"/>
</dbReference>
<dbReference type="HAMAP" id="MF_00118_B">
    <property type="entry name" value="EF_Tu_B"/>
    <property type="match status" value="1"/>
</dbReference>
<dbReference type="NCBIfam" id="TIGR00231">
    <property type="entry name" value="small_GTP"/>
    <property type="match status" value="1"/>
</dbReference>
<dbReference type="NCBIfam" id="NF009372">
    <property type="entry name" value="PRK12735.1"/>
    <property type="match status" value="1"/>
</dbReference>
<dbReference type="InterPro" id="IPR005225">
    <property type="entry name" value="Small_GTP-bd"/>
</dbReference>
<comment type="subcellular location">
    <subcellularLocation>
        <location evidence="2">Membrane</location>
        <topology evidence="2">Peripheral membrane protein</topology>
    </subcellularLocation>
</comment>
<keyword evidence="4" id="KW-0547">Nucleotide-binding</keyword>
<dbReference type="PANTHER" id="PTHR43721">
    <property type="entry name" value="ELONGATION FACTOR TU-RELATED"/>
    <property type="match status" value="1"/>
</dbReference>
<dbReference type="Gene3D" id="3.30.70.100">
    <property type="match status" value="1"/>
</dbReference>
<dbReference type="InterPro" id="IPR041709">
    <property type="entry name" value="EF-Tu_GTP-bd"/>
</dbReference>
<evidence type="ECO:0000256" key="6">
    <source>
        <dbReference type="ARBA" id="ARBA00022917"/>
    </source>
</evidence>
<dbReference type="EMBL" id="JACEIK010000891">
    <property type="protein sequence ID" value="MCD7463494.1"/>
    <property type="molecule type" value="Genomic_DNA"/>
</dbReference>
<dbReference type="NCBIfam" id="TIGR00485">
    <property type="entry name" value="EF-Tu"/>
    <property type="match status" value="1"/>
</dbReference>
<dbReference type="Gene3D" id="3.40.50.300">
    <property type="entry name" value="P-loop containing nucleotide triphosphate hydrolases"/>
    <property type="match status" value="1"/>
</dbReference>
<evidence type="ECO:0000256" key="3">
    <source>
        <dbReference type="ARBA" id="ARBA00007249"/>
    </source>
</evidence>
<protein>
    <recommendedName>
        <fullName evidence="8">Elongation factor Tu</fullName>
    </recommendedName>
</protein>
<evidence type="ECO:0000256" key="4">
    <source>
        <dbReference type="ARBA" id="ARBA00022741"/>
    </source>
</evidence>
<dbReference type="InterPro" id="IPR006121">
    <property type="entry name" value="HMA_dom"/>
</dbReference>
<comment type="caution">
    <text evidence="11">The sequence shown here is derived from an EMBL/GenBank/DDBJ whole genome shotgun (WGS) entry which is preliminary data.</text>
</comment>
<dbReference type="InterPro" id="IPR036163">
    <property type="entry name" value="HMA_dom_sf"/>
</dbReference>
<dbReference type="InterPro" id="IPR000795">
    <property type="entry name" value="T_Tr_GTP-bd_dom"/>
</dbReference>
<evidence type="ECO:0000256" key="5">
    <source>
        <dbReference type="ARBA" id="ARBA00022768"/>
    </source>
</evidence>
<dbReference type="PROSITE" id="PS50846">
    <property type="entry name" value="HMA_2"/>
    <property type="match status" value="1"/>
</dbReference>
<dbReference type="Pfam" id="PF00403">
    <property type="entry name" value="HMA"/>
    <property type="match status" value="1"/>
</dbReference>
<dbReference type="Pfam" id="PF03144">
    <property type="entry name" value="GTP_EFTU_D2"/>
    <property type="match status" value="1"/>
</dbReference>
<dbReference type="InterPro" id="IPR031157">
    <property type="entry name" value="G_TR_CS"/>
</dbReference>
<dbReference type="SUPFAM" id="SSF55008">
    <property type="entry name" value="HMA, heavy metal-associated domain"/>
    <property type="match status" value="1"/>
</dbReference>
<evidence type="ECO:0000256" key="1">
    <source>
        <dbReference type="ARBA" id="ARBA00003982"/>
    </source>
</evidence>
<keyword evidence="12" id="KW-1185">Reference proteome</keyword>
<dbReference type="PROSITE" id="PS51722">
    <property type="entry name" value="G_TR_2"/>
    <property type="match status" value="1"/>
</dbReference>
<name>A0ABS8SYF3_DATST</name>
<dbReference type="SUPFAM" id="SSF50447">
    <property type="entry name" value="Translation proteins"/>
    <property type="match status" value="1"/>
</dbReference>
<dbReference type="InterPro" id="IPR009001">
    <property type="entry name" value="Transl_elong_EF1A/Init_IF2_C"/>
</dbReference>
<dbReference type="Proteomes" id="UP000823775">
    <property type="component" value="Unassembled WGS sequence"/>
</dbReference>
<keyword evidence="5" id="KW-0251">Elongation factor</keyword>
<dbReference type="PRINTS" id="PR00315">
    <property type="entry name" value="ELONGATNFCT"/>
</dbReference>
<reference evidence="11 12" key="1">
    <citation type="journal article" date="2021" name="BMC Genomics">
        <title>Datura genome reveals duplications of psychoactive alkaloid biosynthetic genes and high mutation rate following tissue culture.</title>
        <authorList>
            <person name="Rajewski A."/>
            <person name="Carter-House D."/>
            <person name="Stajich J."/>
            <person name="Litt A."/>
        </authorList>
    </citation>
    <scope>NUCLEOTIDE SEQUENCE [LARGE SCALE GENOMIC DNA]</scope>
    <source>
        <strain evidence="11">AR-01</strain>
    </source>
</reference>
<organism evidence="11 12">
    <name type="scientific">Datura stramonium</name>
    <name type="common">Jimsonweed</name>
    <name type="synonym">Common thornapple</name>
    <dbReference type="NCBI Taxonomy" id="4076"/>
    <lineage>
        <taxon>Eukaryota</taxon>
        <taxon>Viridiplantae</taxon>
        <taxon>Streptophyta</taxon>
        <taxon>Embryophyta</taxon>
        <taxon>Tracheophyta</taxon>
        <taxon>Spermatophyta</taxon>
        <taxon>Magnoliopsida</taxon>
        <taxon>eudicotyledons</taxon>
        <taxon>Gunneridae</taxon>
        <taxon>Pentapetalae</taxon>
        <taxon>asterids</taxon>
        <taxon>lamiids</taxon>
        <taxon>Solanales</taxon>
        <taxon>Solanaceae</taxon>
        <taxon>Solanoideae</taxon>
        <taxon>Datureae</taxon>
        <taxon>Datura</taxon>
    </lineage>
</organism>
<accession>A0ABS8SYF3</accession>
<dbReference type="InterPro" id="IPR050055">
    <property type="entry name" value="EF-Tu_GTPase"/>
</dbReference>
<sequence length="602" mass="66484">MASVAFRSSNSKRLLAVSPQIYSSCCRGSVSTHFSLSQTINANEAPAFSNHPWWRSMATFTRTKPHVNVGTIGHVDHGKTTLTAAITKVLAEEGKAKAVAFDEIDKAPEEKKRGITIATAHVEYETAKRHYAHVDCPGHADYVKNMITGAAQMDGGILVVSAPDGPMPQTKEHILLARQVGVPSLVCFLNKVDAVDDPELLELVEMELRELLNFYKFPGDDIPIIRGSALSALQSTNEEIGKKAILKLMEAVDEYIPDPVRQLDKPFLMPIEDVFSIQGRGTVATGRVEQGTIKVGEDVEILGLMQGNLKSTVTGVEMFKKSLDYGQAGDNVGLLLRGLKRDDIMRGMVIAKPGTVKTCKKFEAEIYVLTKDEGGRHTAFFSNYMPQFYMRTADITGKVELPENVKMVMPGDNVTATFELMSPVPLDAGQRFALREGGRTVGAGVVSKSCNLKVNIHCDSCKMKMMEVLHSVRGVYALTIDAQKGIANVCGEVDPNRLLLALLRSGQHAELINVKLNHPAFSTPRSQYGHNNYSHGHGYNNYNNNALDGPYGYYNHSNALDEPTSNYYYPTRRAMVDQPYLYQPLLMDHVIREEPMNWCSIL</sequence>
<comment type="function">
    <text evidence="1">This protein promotes the GTP-dependent binding of aminoacyl-tRNA to the A-site of ribosomes during protein biosynthesis.</text>
</comment>
<dbReference type="NCBIfam" id="NF000766">
    <property type="entry name" value="PRK00049.1"/>
    <property type="match status" value="1"/>
</dbReference>
<evidence type="ECO:0000313" key="12">
    <source>
        <dbReference type="Proteomes" id="UP000823775"/>
    </source>
</evidence>
<dbReference type="SUPFAM" id="SSF50465">
    <property type="entry name" value="EF-Tu/eEF-1alpha/eIF2-gamma C-terminal domain"/>
    <property type="match status" value="1"/>
</dbReference>